<comment type="caution">
    <text evidence="2">The sequence shown here is derived from an EMBL/GenBank/DDBJ whole genome shotgun (WGS) entry which is preliminary data.</text>
</comment>
<proteinExistence type="predicted"/>
<dbReference type="PANTHER" id="PTHR32027">
    <property type="entry name" value="CYTOSINE DEAMINASE"/>
    <property type="match status" value="1"/>
</dbReference>
<dbReference type="Gene3D" id="2.30.40.10">
    <property type="entry name" value="Urease, subunit C, domain 1"/>
    <property type="match status" value="1"/>
</dbReference>
<accession>A0A4Y3QRA7</accession>
<evidence type="ECO:0000313" key="3">
    <source>
        <dbReference type="Proteomes" id="UP000319525"/>
    </source>
</evidence>
<dbReference type="InterPro" id="IPR011059">
    <property type="entry name" value="Metal-dep_hydrolase_composite"/>
</dbReference>
<dbReference type="Proteomes" id="UP000319525">
    <property type="component" value="Unassembled WGS sequence"/>
</dbReference>
<gene>
    <name evidence="2" type="primary">codA</name>
    <name evidence="2" type="ORF">MTE01_32020</name>
</gene>
<dbReference type="Gene3D" id="3.20.20.140">
    <property type="entry name" value="Metal-dependent hydrolases"/>
    <property type="match status" value="1"/>
</dbReference>
<dbReference type="InterPro" id="IPR052349">
    <property type="entry name" value="Metallo-hydrolase_Enzymes"/>
</dbReference>
<evidence type="ECO:0000259" key="1">
    <source>
        <dbReference type="Pfam" id="PF07969"/>
    </source>
</evidence>
<dbReference type="Pfam" id="PF07969">
    <property type="entry name" value="Amidohydro_3"/>
    <property type="match status" value="1"/>
</dbReference>
<feature type="domain" description="Amidohydrolase 3" evidence="1">
    <location>
        <begin position="130"/>
        <end position="417"/>
    </location>
</feature>
<evidence type="ECO:0000313" key="2">
    <source>
        <dbReference type="EMBL" id="GEB47257.1"/>
    </source>
</evidence>
<dbReference type="GO" id="GO:0016814">
    <property type="term" value="F:hydrolase activity, acting on carbon-nitrogen (but not peptide) bonds, in cyclic amidines"/>
    <property type="evidence" value="ECO:0007669"/>
    <property type="project" value="TreeGrafter"/>
</dbReference>
<organism evidence="2 3">
    <name type="scientific">Microbacterium testaceum</name>
    <name type="common">Aureobacterium testaceum</name>
    <name type="synonym">Brevibacterium testaceum</name>
    <dbReference type="NCBI Taxonomy" id="2033"/>
    <lineage>
        <taxon>Bacteria</taxon>
        <taxon>Bacillati</taxon>
        <taxon>Actinomycetota</taxon>
        <taxon>Actinomycetes</taxon>
        <taxon>Micrococcales</taxon>
        <taxon>Microbacteriaceae</taxon>
        <taxon>Microbacterium</taxon>
    </lineage>
</organism>
<dbReference type="InterPro" id="IPR032466">
    <property type="entry name" value="Metal_Hydrolase"/>
</dbReference>
<protein>
    <submittedName>
        <fullName evidence="2">Cytosine deaminase</fullName>
    </submittedName>
</protein>
<dbReference type="PANTHER" id="PTHR32027:SF9">
    <property type="entry name" value="BLL3847 PROTEIN"/>
    <property type="match status" value="1"/>
</dbReference>
<dbReference type="EMBL" id="BJML01000015">
    <property type="protein sequence ID" value="GEB47257.1"/>
    <property type="molecule type" value="Genomic_DNA"/>
</dbReference>
<dbReference type="SUPFAM" id="SSF51556">
    <property type="entry name" value="Metallo-dependent hydrolases"/>
    <property type="match status" value="1"/>
</dbReference>
<name>A0A4Y3QRA7_MICTE</name>
<dbReference type="InterPro" id="IPR013108">
    <property type="entry name" value="Amidohydro_3"/>
</dbReference>
<dbReference type="AlphaFoldDB" id="A0A4Y3QRA7"/>
<sequence length="453" mass="46839">MLVTPTLTQPPRAARPVAVAPVPTLVFSTPPEALVSAAPPVSIAALRGVRLASGALVDIAIDGDEVLAVVPAGSPLPETDGEILGLDGYLVTAAGAEPHAHLDKSQSWDAIDPPFGDLESAIESWHAFAATLDEEDTLERARATALRMLASGITSIRTHVDLLRGEDALTGVRALVRLRAELEGIMDLELVALGGPTVPNEVFEAALDAGIDLVGGAPHLADDPIADLERLIALARRRDVGLDLHTDESLAGADTLAAYARAVTGWHRPRTAGHCVRLSMMPATALESLAAQVRAADIGIIALPITNLYLQGWGTDHAVPRGIAPIGRLKDAGVRVAAGADNVRDPFNPVGRCDHLETASLLVSAGHLAPADAVHAVTVGARDVMGLPVAGPVAGARADLVAVKADSLGDAVAFASADRVVLHRGRLVSRTTVSTQTALPTLLPAPERKVSAP</sequence>
<reference evidence="2 3" key="1">
    <citation type="submission" date="2019-06" db="EMBL/GenBank/DDBJ databases">
        <title>Whole genome shotgun sequence of Microbacterium testaceum NBRC 12675.</title>
        <authorList>
            <person name="Hosoyama A."/>
            <person name="Uohara A."/>
            <person name="Ohji S."/>
            <person name="Ichikawa N."/>
        </authorList>
    </citation>
    <scope>NUCLEOTIDE SEQUENCE [LARGE SCALE GENOMIC DNA]</scope>
    <source>
        <strain evidence="2 3">NBRC 12675</strain>
    </source>
</reference>